<dbReference type="Gene3D" id="1.25.40.20">
    <property type="entry name" value="Ankyrin repeat-containing domain"/>
    <property type="match status" value="1"/>
</dbReference>
<dbReference type="SUPFAM" id="SSF48403">
    <property type="entry name" value="Ankyrin repeat"/>
    <property type="match status" value="1"/>
</dbReference>
<dbReference type="EMBL" id="JAOPGA020000730">
    <property type="protein sequence ID" value="KAL0481077.1"/>
    <property type="molecule type" value="Genomic_DNA"/>
</dbReference>
<proteinExistence type="predicted"/>
<keyword evidence="2" id="KW-1185">Reference proteome</keyword>
<reference evidence="1 2" key="1">
    <citation type="submission" date="2024-03" db="EMBL/GenBank/DDBJ databases">
        <title>The Acrasis kona genome and developmental transcriptomes reveal deep origins of eukaryotic multicellular pathways.</title>
        <authorList>
            <person name="Sheikh S."/>
            <person name="Fu C.-J."/>
            <person name="Brown M.W."/>
            <person name="Baldauf S.L."/>
        </authorList>
    </citation>
    <scope>NUCLEOTIDE SEQUENCE [LARGE SCALE GENOMIC DNA]</scope>
    <source>
        <strain evidence="1 2">ATCC MYA-3509</strain>
    </source>
</reference>
<name>A0AAW2YVF8_9EUKA</name>
<evidence type="ECO:0000313" key="2">
    <source>
        <dbReference type="Proteomes" id="UP001431209"/>
    </source>
</evidence>
<gene>
    <name evidence="1" type="ORF">AKO1_012844</name>
</gene>
<evidence type="ECO:0008006" key="3">
    <source>
        <dbReference type="Google" id="ProtNLM"/>
    </source>
</evidence>
<organism evidence="1 2">
    <name type="scientific">Acrasis kona</name>
    <dbReference type="NCBI Taxonomy" id="1008807"/>
    <lineage>
        <taxon>Eukaryota</taxon>
        <taxon>Discoba</taxon>
        <taxon>Heterolobosea</taxon>
        <taxon>Tetramitia</taxon>
        <taxon>Eutetramitia</taxon>
        <taxon>Acrasidae</taxon>
        <taxon>Acrasis</taxon>
    </lineage>
</organism>
<dbReference type="Proteomes" id="UP001431209">
    <property type="component" value="Unassembled WGS sequence"/>
</dbReference>
<dbReference type="AlphaFoldDB" id="A0AAW2YVF8"/>
<accession>A0AAW2YVF8</accession>
<evidence type="ECO:0000313" key="1">
    <source>
        <dbReference type="EMBL" id="KAL0481077.1"/>
    </source>
</evidence>
<dbReference type="InterPro" id="IPR036770">
    <property type="entry name" value="Ankyrin_rpt-contain_sf"/>
</dbReference>
<protein>
    <recommendedName>
        <fullName evidence="3">Ankyrin repeat protein</fullName>
    </recommendedName>
</protein>
<sequence>MKRRDFDEFNFSKPSPKRLKTESDLKEPYSHYYSSTFTNMLDEALLNACFGGHDIIVNLLIERGASDWNGGLLGACSGGHASIAYLMIQKGATNIQQALQTAMFFGHSQITHDLNNVYRGNTCEFLYRNKSGNTFQ</sequence>
<comment type="caution">
    <text evidence="1">The sequence shown here is derived from an EMBL/GenBank/DDBJ whole genome shotgun (WGS) entry which is preliminary data.</text>
</comment>